<accession>A0AA38J7H0</accession>
<feature type="non-terminal residue" evidence="1">
    <location>
        <position position="1"/>
    </location>
</feature>
<evidence type="ECO:0000313" key="2">
    <source>
        <dbReference type="Proteomes" id="UP001176059"/>
    </source>
</evidence>
<evidence type="ECO:0000313" key="1">
    <source>
        <dbReference type="EMBL" id="KAJ3714629.1"/>
    </source>
</evidence>
<name>A0AA38J7H0_9AGAR</name>
<proteinExistence type="predicted"/>
<dbReference type="Proteomes" id="UP001176059">
    <property type="component" value="Unassembled WGS sequence"/>
</dbReference>
<dbReference type="AlphaFoldDB" id="A0AA38J7H0"/>
<organism evidence="1 2">
    <name type="scientific">Lentinula guzmanii</name>
    <dbReference type="NCBI Taxonomy" id="2804957"/>
    <lineage>
        <taxon>Eukaryota</taxon>
        <taxon>Fungi</taxon>
        <taxon>Dikarya</taxon>
        <taxon>Basidiomycota</taxon>
        <taxon>Agaricomycotina</taxon>
        <taxon>Agaricomycetes</taxon>
        <taxon>Agaricomycetidae</taxon>
        <taxon>Agaricales</taxon>
        <taxon>Marasmiineae</taxon>
        <taxon>Omphalotaceae</taxon>
        <taxon>Lentinula</taxon>
    </lineage>
</organism>
<gene>
    <name evidence="1" type="ORF">DFJ43DRAFT_1103707</name>
</gene>
<comment type="caution">
    <text evidence="1">The sequence shown here is derived from an EMBL/GenBank/DDBJ whole genome shotgun (WGS) entry which is preliminary data.</text>
</comment>
<dbReference type="EMBL" id="JANVFO010000090">
    <property type="protein sequence ID" value="KAJ3714629.1"/>
    <property type="molecule type" value="Genomic_DNA"/>
</dbReference>
<reference evidence="1" key="2">
    <citation type="journal article" date="2023" name="Proc. Natl. Acad. Sci. U.S.A.">
        <title>A global phylogenomic analysis of the shiitake genus Lentinula.</title>
        <authorList>
            <person name="Sierra-Patev S."/>
            <person name="Min B."/>
            <person name="Naranjo-Ortiz M."/>
            <person name="Looney B."/>
            <person name="Konkel Z."/>
            <person name="Slot J.C."/>
            <person name="Sakamoto Y."/>
            <person name="Steenwyk J.L."/>
            <person name="Rokas A."/>
            <person name="Carro J."/>
            <person name="Camarero S."/>
            <person name="Ferreira P."/>
            <person name="Molpeceres G."/>
            <person name="Ruiz-Duenas F.J."/>
            <person name="Serrano A."/>
            <person name="Henrissat B."/>
            <person name="Drula E."/>
            <person name="Hughes K.W."/>
            <person name="Mata J.L."/>
            <person name="Ishikawa N.K."/>
            <person name="Vargas-Isla R."/>
            <person name="Ushijima S."/>
            <person name="Smith C.A."/>
            <person name="Donoghue J."/>
            <person name="Ahrendt S."/>
            <person name="Andreopoulos W."/>
            <person name="He G."/>
            <person name="LaButti K."/>
            <person name="Lipzen A."/>
            <person name="Ng V."/>
            <person name="Riley R."/>
            <person name="Sandor L."/>
            <person name="Barry K."/>
            <person name="Martinez A.T."/>
            <person name="Xiao Y."/>
            <person name="Gibbons J.G."/>
            <person name="Terashima K."/>
            <person name="Grigoriev I.V."/>
            <person name="Hibbett D."/>
        </authorList>
    </citation>
    <scope>NUCLEOTIDE SEQUENCE</scope>
    <source>
        <strain evidence="1">ET3784</strain>
    </source>
</reference>
<sequence length="86" mass="9606">MVRALGSILTVIPSPLNGALGDISSIQFHPMIRFLSSMIREHYFTIFVGLAFLSQIIRAVRKYLPIRVHSTPSSSSIHTRAKDNLL</sequence>
<keyword evidence="2" id="KW-1185">Reference proteome</keyword>
<protein>
    <submittedName>
        <fullName evidence="1">Uncharacterized protein</fullName>
    </submittedName>
</protein>
<reference evidence="1" key="1">
    <citation type="submission" date="2022-08" db="EMBL/GenBank/DDBJ databases">
        <authorList>
            <consortium name="DOE Joint Genome Institute"/>
            <person name="Min B."/>
            <person name="Sierra-Patev S."/>
            <person name="Naranjo-Ortiz M."/>
            <person name="Looney B."/>
            <person name="Konkel Z."/>
            <person name="Slot J.C."/>
            <person name="Sakamoto Y."/>
            <person name="Steenwyk J.L."/>
            <person name="Rokas A."/>
            <person name="Carro J."/>
            <person name="Camarero S."/>
            <person name="Ferreira P."/>
            <person name="Molpeceres G."/>
            <person name="Ruiz-duenas F.J."/>
            <person name="Serrano A."/>
            <person name="Henrissat B."/>
            <person name="Drula E."/>
            <person name="Hughes K.W."/>
            <person name="Mata J.L."/>
            <person name="Ishikawa N.K."/>
            <person name="Vargas-Isla R."/>
            <person name="Ushijima S."/>
            <person name="Smith C.A."/>
            <person name="Ahrendt S."/>
            <person name="Andreopoulos W."/>
            <person name="He G."/>
            <person name="LaButti K."/>
            <person name="Lipzen A."/>
            <person name="Ng V."/>
            <person name="Riley R."/>
            <person name="Sandor L."/>
            <person name="Barry K."/>
            <person name="Martinez A.T."/>
            <person name="Xiao Y."/>
            <person name="Gibbons J.G."/>
            <person name="Terashima K."/>
            <person name="Hibbett D.S."/>
            <person name="Grigoriev I.V."/>
        </authorList>
    </citation>
    <scope>NUCLEOTIDE SEQUENCE</scope>
    <source>
        <strain evidence="1">ET3784</strain>
    </source>
</reference>